<evidence type="ECO:0000313" key="2">
    <source>
        <dbReference type="Proteomes" id="UP001057402"/>
    </source>
</evidence>
<dbReference type="EMBL" id="CM042890">
    <property type="protein sequence ID" value="KAI4310721.1"/>
    <property type="molecule type" value="Genomic_DNA"/>
</dbReference>
<gene>
    <name evidence="1" type="ORF">MLD38_035676</name>
</gene>
<comment type="caution">
    <text evidence="1">The sequence shown here is derived from an EMBL/GenBank/DDBJ whole genome shotgun (WGS) entry which is preliminary data.</text>
</comment>
<keyword evidence="2" id="KW-1185">Reference proteome</keyword>
<protein>
    <submittedName>
        <fullName evidence="1">Uncharacterized protein</fullName>
    </submittedName>
</protein>
<dbReference type="Proteomes" id="UP001057402">
    <property type="component" value="Chromosome 11"/>
</dbReference>
<name>A0ACB9LHC9_9MYRT</name>
<proteinExistence type="predicted"/>
<accession>A0ACB9LHC9</accession>
<reference evidence="2" key="1">
    <citation type="journal article" date="2023" name="Front. Plant Sci.">
        <title>Chromosomal-level genome assembly of Melastoma candidum provides insights into trichome evolution.</title>
        <authorList>
            <person name="Zhong Y."/>
            <person name="Wu W."/>
            <person name="Sun C."/>
            <person name="Zou P."/>
            <person name="Liu Y."/>
            <person name="Dai S."/>
            <person name="Zhou R."/>
        </authorList>
    </citation>
    <scope>NUCLEOTIDE SEQUENCE [LARGE SCALE GENOMIC DNA]</scope>
</reference>
<sequence length="582" mass="65035">MAAAAASLDDDLIVLSDEEQRTKKQCLPQVRGIGDDGDHSASNLSPSKKPWLISPLSETPPPVPVLILEDDDVTPHRSSSIVVPETPLSSSVVIVKCTTNPGSFSDKCSDAGIKRLICLESDNENEYDDAKGNERNKENKTSSTSSGQVDEIDHIFTPGGSTHSADDCADKGNFNMEPMDEELYHERATYVDVQDDDGDQQMDEIPIRESQAKGNRKKSGANRVTKNKLTEEEKKRLMEEKKQKKEHEKLQKTMMKAEAAEMKRVQKEKQKWEKGKFALKSIVAQIDVKVVETGSIGGHLLSRLNEKGLTFRIKSNPVERSIVWSMNVPEHISEIGSEPDISYVSLVYEAEEFCNLVSSGSFLKHVQSIRSLYPSHTICYITNRLMAYINKREQELYKGPTNDDCWMRPPVEEVLAKLSTHFDGAHSRLCVDEAEVAEHIVGLTCSLATCLYRKKLTKLSVNANGSNIPKGAIDKTLLKNNCWLKALMAIPKVQPRFAIAIWKKYPSMKSLLKVYMDPDKSVHEKEFLLKDLTTEGLVADDRRLGEVCSKRVCRVLMAQSGNIKTDDVEDGADFFGNPSLSR</sequence>
<evidence type="ECO:0000313" key="1">
    <source>
        <dbReference type="EMBL" id="KAI4310721.1"/>
    </source>
</evidence>
<organism evidence="1 2">
    <name type="scientific">Melastoma candidum</name>
    <dbReference type="NCBI Taxonomy" id="119954"/>
    <lineage>
        <taxon>Eukaryota</taxon>
        <taxon>Viridiplantae</taxon>
        <taxon>Streptophyta</taxon>
        <taxon>Embryophyta</taxon>
        <taxon>Tracheophyta</taxon>
        <taxon>Spermatophyta</taxon>
        <taxon>Magnoliopsida</taxon>
        <taxon>eudicotyledons</taxon>
        <taxon>Gunneridae</taxon>
        <taxon>Pentapetalae</taxon>
        <taxon>rosids</taxon>
        <taxon>malvids</taxon>
        <taxon>Myrtales</taxon>
        <taxon>Melastomataceae</taxon>
        <taxon>Melastomatoideae</taxon>
        <taxon>Melastomateae</taxon>
        <taxon>Melastoma</taxon>
    </lineage>
</organism>